<gene>
    <name evidence="2" type="ORF">DFH08DRAFT_790042</name>
</gene>
<dbReference type="EMBL" id="JARIHO010000059">
    <property type="protein sequence ID" value="KAJ7318158.1"/>
    <property type="molecule type" value="Genomic_DNA"/>
</dbReference>
<organism evidence="2 3">
    <name type="scientific">Mycena albidolilacea</name>
    <dbReference type="NCBI Taxonomy" id="1033008"/>
    <lineage>
        <taxon>Eukaryota</taxon>
        <taxon>Fungi</taxon>
        <taxon>Dikarya</taxon>
        <taxon>Basidiomycota</taxon>
        <taxon>Agaricomycotina</taxon>
        <taxon>Agaricomycetes</taxon>
        <taxon>Agaricomycetidae</taxon>
        <taxon>Agaricales</taxon>
        <taxon>Marasmiineae</taxon>
        <taxon>Mycenaceae</taxon>
        <taxon>Mycena</taxon>
    </lineage>
</organism>
<comment type="caution">
    <text evidence="2">The sequence shown here is derived from an EMBL/GenBank/DDBJ whole genome shotgun (WGS) entry which is preliminary data.</text>
</comment>
<reference evidence="2" key="1">
    <citation type="submission" date="2023-03" db="EMBL/GenBank/DDBJ databases">
        <title>Massive genome expansion in bonnet fungi (Mycena s.s.) driven by repeated elements and novel gene families across ecological guilds.</title>
        <authorList>
            <consortium name="Lawrence Berkeley National Laboratory"/>
            <person name="Harder C.B."/>
            <person name="Miyauchi S."/>
            <person name="Viragh M."/>
            <person name="Kuo A."/>
            <person name="Thoen E."/>
            <person name="Andreopoulos B."/>
            <person name="Lu D."/>
            <person name="Skrede I."/>
            <person name="Drula E."/>
            <person name="Henrissat B."/>
            <person name="Morin E."/>
            <person name="Kohler A."/>
            <person name="Barry K."/>
            <person name="LaButti K."/>
            <person name="Morin E."/>
            <person name="Salamov A."/>
            <person name="Lipzen A."/>
            <person name="Mereny Z."/>
            <person name="Hegedus B."/>
            <person name="Baldrian P."/>
            <person name="Stursova M."/>
            <person name="Weitz H."/>
            <person name="Taylor A."/>
            <person name="Grigoriev I.V."/>
            <person name="Nagy L.G."/>
            <person name="Martin F."/>
            <person name="Kauserud H."/>
        </authorList>
    </citation>
    <scope>NUCLEOTIDE SEQUENCE</scope>
    <source>
        <strain evidence="2">CBHHK002</strain>
    </source>
</reference>
<evidence type="ECO:0000313" key="3">
    <source>
        <dbReference type="Proteomes" id="UP001218218"/>
    </source>
</evidence>
<feature type="region of interest" description="Disordered" evidence="1">
    <location>
        <begin position="1"/>
        <end position="30"/>
    </location>
</feature>
<feature type="compositionally biased region" description="Low complexity" evidence="1">
    <location>
        <begin position="1"/>
        <end position="20"/>
    </location>
</feature>
<protein>
    <submittedName>
        <fullName evidence="2">Uncharacterized protein</fullName>
    </submittedName>
</protein>
<proteinExistence type="predicted"/>
<name>A0AAD6ZCR7_9AGAR</name>
<evidence type="ECO:0000313" key="2">
    <source>
        <dbReference type="EMBL" id="KAJ7318158.1"/>
    </source>
</evidence>
<dbReference type="Proteomes" id="UP001218218">
    <property type="component" value="Unassembled WGS sequence"/>
</dbReference>
<sequence>MESDFSLPLYSPSHPSPSYSQDPTHDETRLDLSPRVGRCLLPTGIFTKVCGSATVVLFDQEPTARVPSYGIHGSVRGSLILEQERSQMCEVVAKLEGRLEIATIDSGALIIKVAKITHCLWSSSSSSSACPETVDIACDFPTTFQHNDCEYRLPPSYVARFPGFPSLFAKCTYSLTISITKDRQLGFLSRTKLIYVPIDYNPQTVPARGMPTSPSFLASVKIMPEEWHQNSFVVNTRSSSNLFSIHCQAFIPSVKVFGLSHTIPLHLQLCGPLSSLRELVLPSNDREECPVRVYMTRMVTFEHRGKSTWRLHRIGEGSFSPLPPMADYDCRKACNPCVETLDWNGEIKCDPAVSVGGFQAAGLTVKDFITLEIIPPKALLSPLLSTQHVIPIRLVTETFIELT</sequence>
<accession>A0AAD6ZCR7</accession>
<dbReference type="AlphaFoldDB" id="A0AAD6ZCR7"/>
<evidence type="ECO:0000256" key="1">
    <source>
        <dbReference type="SAM" id="MobiDB-lite"/>
    </source>
</evidence>
<keyword evidence="3" id="KW-1185">Reference proteome</keyword>